<keyword evidence="3" id="KW-0560">Oxidoreductase</keyword>
<evidence type="ECO:0000256" key="3">
    <source>
        <dbReference type="ARBA" id="ARBA00023002"/>
    </source>
</evidence>
<evidence type="ECO:0000256" key="1">
    <source>
        <dbReference type="ARBA" id="ARBA00022630"/>
    </source>
</evidence>
<reference evidence="6 7" key="1">
    <citation type="submission" date="2011-12" db="EMBL/GenBank/DDBJ databases">
        <title>Whole genome shotgun sequence of Gordonia effusa NBRC 100432.</title>
        <authorList>
            <person name="Yoshida I."/>
            <person name="Takarada H."/>
            <person name="Hosoyama A."/>
            <person name="Tsuchikane K."/>
            <person name="Katsumata H."/>
            <person name="Yamazaki S."/>
            <person name="Fujita N."/>
        </authorList>
    </citation>
    <scope>NUCLEOTIDE SEQUENCE [LARGE SCALE GENOMIC DNA]</scope>
    <source>
        <strain evidence="6 7">NBRC 100432</strain>
    </source>
</reference>
<dbReference type="AlphaFoldDB" id="H0R3M5"/>
<dbReference type="CDD" id="cd01097">
    <property type="entry name" value="Tetrahydromethanopterin_reductase"/>
    <property type="match status" value="1"/>
</dbReference>
<dbReference type="InterPro" id="IPR036661">
    <property type="entry name" value="Luciferase-like_sf"/>
</dbReference>
<dbReference type="Proteomes" id="UP000035034">
    <property type="component" value="Unassembled WGS sequence"/>
</dbReference>
<dbReference type="InterPro" id="IPR011251">
    <property type="entry name" value="Luciferase-like_dom"/>
</dbReference>
<proteinExistence type="predicted"/>
<evidence type="ECO:0000313" key="6">
    <source>
        <dbReference type="EMBL" id="GAB19676.1"/>
    </source>
</evidence>
<dbReference type="InterPro" id="IPR022480">
    <property type="entry name" value="F420_MSMEG2906"/>
</dbReference>
<dbReference type="GO" id="GO:0008726">
    <property type="term" value="F:alkanesulfonate monooxygenase activity"/>
    <property type="evidence" value="ECO:0007669"/>
    <property type="project" value="TreeGrafter"/>
</dbReference>
<protein>
    <recommendedName>
        <fullName evidence="5">Luciferase-like domain-containing protein</fullName>
    </recommendedName>
</protein>
<evidence type="ECO:0000313" key="7">
    <source>
        <dbReference type="Proteomes" id="UP000035034"/>
    </source>
</evidence>
<dbReference type="Pfam" id="PF00296">
    <property type="entry name" value="Bac_luciferase"/>
    <property type="match status" value="1"/>
</dbReference>
<feature type="domain" description="Luciferase-like" evidence="5">
    <location>
        <begin position="46"/>
        <end position="267"/>
    </location>
</feature>
<dbReference type="NCBIfam" id="TIGR03856">
    <property type="entry name" value="F420_MSMEG_2906"/>
    <property type="match status" value="1"/>
</dbReference>
<evidence type="ECO:0000259" key="5">
    <source>
        <dbReference type="Pfam" id="PF00296"/>
    </source>
</evidence>
<dbReference type="GO" id="GO:0046306">
    <property type="term" value="P:alkanesulfonate catabolic process"/>
    <property type="evidence" value="ECO:0007669"/>
    <property type="project" value="TreeGrafter"/>
</dbReference>
<dbReference type="Gene3D" id="3.20.20.30">
    <property type="entry name" value="Luciferase-like domain"/>
    <property type="match status" value="1"/>
</dbReference>
<evidence type="ECO:0000256" key="2">
    <source>
        <dbReference type="ARBA" id="ARBA00022643"/>
    </source>
</evidence>
<dbReference type="eggNOG" id="COG2141">
    <property type="taxonomic scope" value="Bacteria"/>
</dbReference>
<name>H0R3M5_9ACTN</name>
<dbReference type="PANTHER" id="PTHR42847">
    <property type="entry name" value="ALKANESULFONATE MONOOXYGENASE"/>
    <property type="match status" value="1"/>
</dbReference>
<accession>H0R3M5</accession>
<comment type="caution">
    <text evidence="6">The sequence shown here is derived from an EMBL/GenBank/DDBJ whole genome shotgun (WGS) entry which is preliminary data.</text>
</comment>
<evidence type="ECO:0000256" key="4">
    <source>
        <dbReference type="ARBA" id="ARBA00023033"/>
    </source>
</evidence>
<gene>
    <name evidence="6" type="ORF">GOEFS_093_00050</name>
</gene>
<dbReference type="STRING" id="1077974.GOEFS_093_00050"/>
<sequence>MHYRRFTTFLAGNPHEHMFASGCDNQLMSQRPTFPGTLAVMAFPIRIGVQLQPQHSPQYSLIRDAVRRAEDVGVDVAFNWDHFYPLYGDPDGAHYECWTMLGAWAEQTTRVEIGALVTCNSYRNPELLADMARTVDHISDGRLILGIGSGWFEKDYDQYGYEFGTAGSRLNELAEALPRIENRLAKLNPAPTRDIPVLIGGAGEKKTLKLVAKHANIWHSFLDVDEYRRKSAILAEHCAAIERDPATIERSTGAGVHTDSVDDVLRRADALADEGVTLLTVGVGGPDYDLTLLEALCKWRDQR</sequence>
<keyword evidence="7" id="KW-1185">Reference proteome</keyword>
<dbReference type="InterPro" id="IPR050172">
    <property type="entry name" value="SsuD_RutA_monooxygenase"/>
</dbReference>
<keyword evidence="1" id="KW-0285">Flavoprotein</keyword>
<keyword evidence="2" id="KW-0288">FMN</keyword>
<keyword evidence="4" id="KW-0503">Monooxygenase</keyword>
<dbReference type="PANTHER" id="PTHR42847:SF8">
    <property type="entry name" value="CONSERVED PROTEIN"/>
    <property type="match status" value="1"/>
</dbReference>
<dbReference type="EMBL" id="BAEH01000093">
    <property type="protein sequence ID" value="GAB19676.1"/>
    <property type="molecule type" value="Genomic_DNA"/>
</dbReference>
<dbReference type="SUPFAM" id="SSF51679">
    <property type="entry name" value="Bacterial luciferase-like"/>
    <property type="match status" value="1"/>
</dbReference>
<organism evidence="6 7">
    <name type="scientific">Gordonia effusa NBRC 100432</name>
    <dbReference type="NCBI Taxonomy" id="1077974"/>
    <lineage>
        <taxon>Bacteria</taxon>
        <taxon>Bacillati</taxon>
        <taxon>Actinomycetota</taxon>
        <taxon>Actinomycetes</taxon>
        <taxon>Mycobacteriales</taxon>
        <taxon>Gordoniaceae</taxon>
        <taxon>Gordonia</taxon>
    </lineage>
</organism>